<accession>A0A068LBI3</accession>
<name>A0A068LBI3_RAPSA</name>
<gene>
    <name evidence="1" type="ORF">RadishMT_p068</name>
</gene>
<reference evidence="1" key="1">
    <citation type="journal article" date="2014" name="Mitochondrial DNA">
        <title>The complete mitochondrial genome of cultivated radish WK10039 (Raphanus sativus L.).</title>
        <authorList>
            <person name="Jeong Y.M."/>
            <person name="Chung W.H."/>
            <person name="Choi A.Y."/>
            <person name="Mun J.H."/>
            <person name="Kim N."/>
            <person name="Yu H.J."/>
        </authorList>
    </citation>
    <scope>NUCLEOTIDE SEQUENCE</scope>
</reference>
<evidence type="ECO:0000313" key="1">
    <source>
        <dbReference type="EMBL" id="AIE42598.1"/>
    </source>
</evidence>
<protein>
    <submittedName>
        <fullName evidence="1">Uncharacterized protein</fullName>
    </submittedName>
</protein>
<organism evidence="1">
    <name type="scientific">Raphanus sativus</name>
    <name type="common">Radish</name>
    <name type="synonym">Raphanus raphanistrum var. sativus</name>
    <dbReference type="NCBI Taxonomy" id="3726"/>
    <lineage>
        <taxon>Eukaryota</taxon>
        <taxon>Viridiplantae</taxon>
        <taxon>Streptophyta</taxon>
        <taxon>Embryophyta</taxon>
        <taxon>Tracheophyta</taxon>
        <taxon>Spermatophyta</taxon>
        <taxon>Magnoliopsida</taxon>
        <taxon>eudicotyledons</taxon>
        <taxon>Gunneridae</taxon>
        <taxon>Pentapetalae</taxon>
        <taxon>rosids</taxon>
        <taxon>malvids</taxon>
        <taxon>Brassicales</taxon>
        <taxon>Brassicaceae</taxon>
        <taxon>Brassiceae</taxon>
        <taxon>Raphanus</taxon>
    </lineage>
</organism>
<geneLocation type="mitochondrion" evidence="1"/>
<sequence>MLPMVSCEFLGMLGMGEPVIPVIPGIGGKEISWLGGNPSNISNEVMRLGLFWLGIRGMGEVSQVR</sequence>
<dbReference type="EMBL" id="KJ716484">
    <property type="protein sequence ID" value="AIE42598.1"/>
    <property type="molecule type" value="Genomic_DNA"/>
</dbReference>
<keyword evidence="1" id="KW-0496">Mitochondrion</keyword>
<reference evidence="1" key="2">
    <citation type="submission" date="2014-04" db="EMBL/GenBank/DDBJ databases">
        <authorList>
            <person name="Jeong Y.-M."/>
            <person name="Chung W.-H."/>
            <person name="Mun J.-H."/>
            <person name="Kim N."/>
            <person name="Yu H.-J."/>
        </authorList>
    </citation>
    <scope>NUCLEOTIDE SEQUENCE</scope>
</reference>
<proteinExistence type="predicted"/>
<dbReference type="AlphaFoldDB" id="A0A068LBI3"/>